<dbReference type="SUPFAM" id="SSF51735">
    <property type="entry name" value="NAD(P)-binding Rossmann-fold domains"/>
    <property type="match status" value="2"/>
</dbReference>
<dbReference type="InterPro" id="IPR020807">
    <property type="entry name" value="PKS_DH"/>
</dbReference>
<dbReference type="InterPro" id="IPR013968">
    <property type="entry name" value="PKS_KR"/>
</dbReference>
<dbReference type="Gene3D" id="3.40.50.11460">
    <property type="match status" value="1"/>
</dbReference>
<dbReference type="InterPro" id="IPR049551">
    <property type="entry name" value="PKS_DH_C"/>
</dbReference>
<evidence type="ECO:0000256" key="2">
    <source>
        <dbReference type="ARBA" id="ARBA00022679"/>
    </source>
</evidence>
<dbReference type="EMBL" id="JYJH01000108">
    <property type="protein sequence ID" value="KJK33549.1"/>
    <property type="molecule type" value="Genomic_DNA"/>
</dbReference>
<feature type="region of interest" description="C-terminal hotdog fold" evidence="4">
    <location>
        <begin position="280"/>
        <end position="419"/>
    </location>
</feature>
<proteinExistence type="predicted"/>
<comment type="caution">
    <text evidence="6">The sequence shown here is derived from an EMBL/GenBank/DDBJ whole genome shotgun (WGS) entry which is preliminary data.</text>
</comment>
<dbReference type="Pfam" id="PF21089">
    <property type="entry name" value="PKS_DH_N"/>
    <property type="match status" value="1"/>
</dbReference>
<dbReference type="STRING" id="284040.UK15_38975"/>
<evidence type="ECO:0000256" key="4">
    <source>
        <dbReference type="PROSITE-ProRule" id="PRU01363"/>
    </source>
</evidence>
<dbReference type="InterPro" id="IPR036291">
    <property type="entry name" value="NAD(P)-bd_dom_sf"/>
</dbReference>
<dbReference type="InterPro" id="IPR049552">
    <property type="entry name" value="PKS_DH_N"/>
</dbReference>
<feature type="active site" description="Proton acceptor; for dehydratase activity" evidence="4">
    <location>
        <position position="179"/>
    </location>
</feature>
<dbReference type="Gene3D" id="3.10.129.110">
    <property type="entry name" value="Polyketide synthase dehydratase"/>
    <property type="match status" value="1"/>
</dbReference>
<dbReference type="Pfam" id="PF14765">
    <property type="entry name" value="PS-DH"/>
    <property type="match status" value="1"/>
</dbReference>
<sequence length="682" mass="69979">APRIPLVSNVTGGMATAEELCDPGYWVRHVRAAVRFADGAGTLAEQGIRTLIELGPDGVLSAMGQDIIDGSFIPSLRADRPEGHTLTSAVARAHVEGVGVDWAAFFAGRGAEPVELPTYAFQHQRYWLEVGVSSSNVELAGMSAADHPLLGAAVETPGTGGLLFTGRLSLDTHPWLADHAVLGSVLLPGTAFVELAIRAGDQVDCGHLEELTLETPLILPERGAVQVQLAVGGPDGSGARALSIHSRTAGRAWTRHASGRLAPARPVPPAEPAAWPPADAAPVAVEGLYDGFAAAGLEYGPAFQGVRAVWTRPGEVFAEVALDEEVAEAAGEFGLHPALLDAALHAVALGDLVEGTGRARLPFAWTGVSLHAGGARSVRVRLSRVGADTVSLTVTDPAGVPVANVDALSLRPVHAGQMDAARGGARESLFRVEWVPLPERQQTAEDAARSWAVVGDDAFGVAAAFGPDGPGPDVRPDLAALDGPVPDVVFACAGGETAAGDVHEAAVAALTLVQSWLDEERFASSRLVLVTRGAVGDGLSDLAGAAVWGLVRSAQSENPGRFVLLDLDAEAVPIGSLGAALGTDEPQLAVREGRVLVPRLARVTAPAETAPAAAESDGTVLVTGGTGALGAVLARHLVTERGVRRLLLTSRRGEAAPGAAELVAELTGLGAFVRVAAVDVAD</sequence>
<dbReference type="PROSITE" id="PS52019">
    <property type="entry name" value="PKS_MFAS_DH"/>
    <property type="match status" value="1"/>
</dbReference>
<dbReference type="CDD" id="cd08956">
    <property type="entry name" value="KR_3_FAS_SDR_x"/>
    <property type="match status" value="1"/>
</dbReference>
<feature type="region of interest" description="N-terminal hotdog fold" evidence="4">
    <location>
        <begin position="147"/>
        <end position="268"/>
    </location>
</feature>
<dbReference type="PANTHER" id="PTHR43775">
    <property type="entry name" value="FATTY ACID SYNTHASE"/>
    <property type="match status" value="1"/>
</dbReference>
<dbReference type="GO" id="GO:0004312">
    <property type="term" value="F:fatty acid synthase activity"/>
    <property type="evidence" value="ECO:0007669"/>
    <property type="project" value="TreeGrafter"/>
</dbReference>
<dbReference type="InterPro" id="IPR055123">
    <property type="entry name" value="SpnB-like_Rossmann"/>
</dbReference>
<dbReference type="InterPro" id="IPR016035">
    <property type="entry name" value="Acyl_Trfase/lysoPLipase"/>
</dbReference>
<gene>
    <name evidence="6" type="ORF">UK15_38975</name>
</gene>
<dbReference type="InterPro" id="IPR050091">
    <property type="entry name" value="PKS_NRPS_Biosynth_Enz"/>
</dbReference>
<comment type="pathway">
    <text evidence="1">Antibiotic biosynthesis.</text>
</comment>
<dbReference type="InterPro" id="IPR049900">
    <property type="entry name" value="PKS_mFAS_DH"/>
</dbReference>
<feature type="domain" description="PKS/mFAS DH" evidence="5">
    <location>
        <begin position="147"/>
        <end position="419"/>
    </location>
</feature>
<evidence type="ECO:0000256" key="3">
    <source>
        <dbReference type="ARBA" id="ARBA00023268"/>
    </source>
</evidence>
<dbReference type="Proteomes" id="UP000034786">
    <property type="component" value="Unassembled WGS sequence"/>
</dbReference>
<organism evidence="6 7">
    <name type="scientific">Streptomyces variegatus</name>
    <dbReference type="NCBI Taxonomy" id="284040"/>
    <lineage>
        <taxon>Bacteria</taxon>
        <taxon>Bacillati</taxon>
        <taxon>Actinomycetota</taxon>
        <taxon>Actinomycetes</taxon>
        <taxon>Kitasatosporales</taxon>
        <taxon>Streptomycetaceae</taxon>
        <taxon>Streptomyces</taxon>
    </lineage>
</organism>
<dbReference type="SMART" id="SM00826">
    <property type="entry name" value="PKS_DH"/>
    <property type="match status" value="1"/>
</dbReference>
<dbReference type="GO" id="GO:0006633">
    <property type="term" value="P:fatty acid biosynthetic process"/>
    <property type="evidence" value="ECO:0007669"/>
    <property type="project" value="TreeGrafter"/>
</dbReference>
<dbReference type="Gene3D" id="3.40.366.10">
    <property type="entry name" value="Malonyl-Coenzyme A Acyl Carrier Protein, domain 2"/>
    <property type="match status" value="1"/>
</dbReference>
<dbReference type="PANTHER" id="PTHR43775:SF51">
    <property type="entry name" value="INACTIVE PHENOLPHTHIOCEROL SYNTHESIS POLYKETIDE SYNTHASE TYPE I PKS1-RELATED"/>
    <property type="match status" value="1"/>
</dbReference>
<dbReference type="Pfam" id="PF08659">
    <property type="entry name" value="KR"/>
    <property type="match status" value="1"/>
</dbReference>
<feature type="non-terminal residue" evidence="6">
    <location>
        <position position="1"/>
    </location>
</feature>
<dbReference type="PATRIC" id="fig|284040.3.peg.1328"/>
<evidence type="ECO:0000256" key="1">
    <source>
        <dbReference type="ARBA" id="ARBA00004792"/>
    </source>
</evidence>
<evidence type="ECO:0000259" key="5">
    <source>
        <dbReference type="PROSITE" id="PS52019"/>
    </source>
</evidence>
<reference evidence="7" key="1">
    <citation type="submission" date="2015-02" db="EMBL/GenBank/DDBJ databases">
        <authorList>
            <person name="Ju K.-S."/>
            <person name="Doroghazi J.R."/>
            <person name="Metcalf W."/>
        </authorList>
    </citation>
    <scope>NUCLEOTIDE SEQUENCE [LARGE SCALE GENOMIC DNA]</scope>
    <source>
        <strain evidence="7">NRRL B-16380</strain>
    </source>
</reference>
<evidence type="ECO:0000313" key="7">
    <source>
        <dbReference type="Proteomes" id="UP000034786"/>
    </source>
</evidence>
<keyword evidence="2" id="KW-0808">Transferase</keyword>
<keyword evidence="7" id="KW-1185">Reference proteome</keyword>
<feature type="non-terminal residue" evidence="6">
    <location>
        <position position="682"/>
    </location>
</feature>
<dbReference type="Gene3D" id="3.40.50.720">
    <property type="entry name" value="NAD(P)-binding Rossmann-like Domain"/>
    <property type="match status" value="1"/>
</dbReference>
<dbReference type="AlphaFoldDB" id="A0A0M2GB72"/>
<dbReference type="InterPro" id="IPR001227">
    <property type="entry name" value="Ac_transferase_dom_sf"/>
</dbReference>
<keyword evidence="3" id="KW-0511">Multifunctional enzyme</keyword>
<accession>A0A0M2GB72</accession>
<dbReference type="InterPro" id="IPR042104">
    <property type="entry name" value="PKS_dehydratase_sf"/>
</dbReference>
<dbReference type="Gene3D" id="3.30.70.3290">
    <property type="match status" value="1"/>
</dbReference>
<evidence type="ECO:0000313" key="6">
    <source>
        <dbReference type="EMBL" id="KJK33549.1"/>
    </source>
</evidence>
<name>A0A0M2GB72_9ACTN</name>
<feature type="active site" description="Proton donor; for dehydratase activity" evidence="4">
    <location>
        <position position="341"/>
    </location>
</feature>
<protein>
    <recommendedName>
        <fullName evidence="5">PKS/mFAS DH domain-containing protein</fullName>
    </recommendedName>
</protein>
<dbReference type="SUPFAM" id="SSF52151">
    <property type="entry name" value="FabD/lysophospholipase-like"/>
    <property type="match status" value="1"/>
</dbReference>
<dbReference type="Pfam" id="PF22953">
    <property type="entry name" value="SpnB_Rossmann"/>
    <property type="match status" value="1"/>
</dbReference>